<dbReference type="Proteomes" id="UP000279841">
    <property type="component" value="Chromosome"/>
</dbReference>
<evidence type="ECO:0000256" key="6">
    <source>
        <dbReference type="ARBA" id="ARBA00022884"/>
    </source>
</evidence>
<dbReference type="InterPro" id="IPR038570">
    <property type="entry name" value="HicA_sf"/>
</dbReference>
<reference evidence="8 9" key="1">
    <citation type="submission" date="2018-10" db="EMBL/GenBank/DDBJ databases">
        <authorList>
            <person name="Peiro R."/>
            <person name="Begona"/>
            <person name="Cbmso G."/>
            <person name="Lopez M."/>
            <person name="Gonzalez S."/>
            <person name="Sacristan E."/>
            <person name="Castillo E."/>
        </authorList>
    </citation>
    <scope>NUCLEOTIDE SEQUENCE [LARGE SCALE GENOMIC DNA]</scope>
    <source>
        <strain evidence="8">TTHNAR1</strain>
    </source>
</reference>
<evidence type="ECO:0000256" key="4">
    <source>
        <dbReference type="ARBA" id="ARBA00022759"/>
    </source>
</evidence>
<dbReference type="Gene3D" id="3.30.920.30">
    <property type="entry name" value="Hypothetical protein"/>
    <property type="match status" value="1"/>
</dbReference>
<evidence type="ECO:0000313" key="8">
    <source>
        <dbReference type="EMBL" id="VCU53935.1"/>
    </source>
</evidence>
<evidence type="ECO:0000256" key="2">
    <source>
        <dbReference type="ARBA" id="ARBA00022649"/>
    </source>
</evidence>
<dbReference type="GO" id="GO:0004519">
    <property type="term" value="F:endonuclease activity"/>
    <property type="evidence" value="ECO:0007669"/>
    <property type="project" value="UniProtKB-KW"/>
</dbReference>
<dbReference type="AlphaFoldDB" id="A0A3P4ARZ9"/>
<evidence type="ECO:0000256" key="3">
    <source>
        <dbReference type="ARBA" id="ARBA00022722"/>
    </source>
</evidence>
<dbReference type="GO" id="GO:0003729">
    <property type="term" value="F:mRNA binding"/>
    <property type="evidence" value="ECO:0007669"/>
    <property type="project" value="InterPro"/>
</dbReference>
<keyword evidence="3" id="KW-0540">Nuclease</keyword>
<dbReference type="SUPFAM" id="SSF54786">
    <property type="entry name" value="YcfA/nrd intein domain"/>
    <property type="match status" value="1"/>
</dbReference>
<dbReference type="Pfam" id="PF07927">
    <property type="entry name" value="HicA_toxin"/>
    <property type="match status" value="1"/>
</dbReference>
<dbReference type="EMBL" id="LR027517">
    <property type="protein sequence ID" value="VCU53935.1"/>
    <property type="molecule type" value="Genomic_DNA"/>
</dbReference>
<accession>A0A3P4ARZ9</accession>
<comment type="similarity">
    <text evidence="1">Belongs to the HicA mRNA interferase family.</text>
</comment>
<proteinExistence type="inferred from homology"/>
<keyword evidence="6" id="KW-0694">RNA-binding</keyword>
<protein>
    <recommendedName>
        <fullName evidence="10">YcfA family protein</fullName>
    </recommendedName>
</protein>
<keyword evidence="5" id="KW-0378">Hydrolase</keyword>
<evidence type="ECO:0008006" key="10">
    <source>
        <dbReference type="Google" id="ProtNLM"/>
    </source>
</evidence>
<evidence type="ECO:0000256" key="7">
    <source>
        <dbReference type="ARBA" id="ARBA00023016"/>
    </source>
</evidence>
<gene>
    <name evidence="8" type="ORF">TTHN1_01724</name>
</gene>
<sequence>MRLPCDLTGEELVQRLARLGYRVERQTGSHVRMTWEGPSGPHAITIPLHRPLKVGTLAGILKAVAEARGIDRKELQQLLDL</sequence>
<dbReference type="InterPro" id="IPR012933">
    <property type="entry name" value="HicA_mRNA_interferase"/>
</dbReference>
<dbReference type="GO" id="GO:0016787">
    <property type="term" value="F:hydrolase activity"/>
    <property type="evidence" value="ECO:0007669"/>
    <property type="project" value="UniProtKB-KW"/>
</dbReference>
<keyword evidence="4" id="KW-0255">Endonuclease</keyword>
<evidence type="ECO:0000256" key="1">
    <source>
        <dbReference type="ARBA" id="ARBA00006620"/>
    </source>
</evidence>
<evidence type="ECO:0000313" key="9">
    <source>
        <dbReference type="Proteomes" id="UP000279841"/>
    </source>
</evidence>
<organism evidence="8 9">
    <name type="scientific">Thermus thermophilus</name>
    <dbReference type="NCBI Taxonomy" id="274"/>
    <lineage>
        <taxon>Bacteria</taxon>
        <taxon>Thermotogati</taxon>
        <taxon>Deinococcota</taxon>
        <taxon>Deinococci</taxon>
        <taxon>Thermales</taxon>
        <taxon>Thermaceae</taxon>
        <taxon>Thermus</taxon>
    </lineage>
</organism>
<keyword evidence="2" id="KW-1277">Toxin-antitoxin system</keyword>
<evidence type="ECO:0000256" key="5">
    <source>
        <dbReference type="ARBA" id="ARBA00022801"/>
    </source>
</evidence>
<name>A0A3P4ARZ9_THETH</name>
<keyword evidence="7" id="KW-0346">Stress response</keyword>